<evidence type="ECO:0000256" key="1">
    <source>
        <dbReference type="SAM" id="Phobius"/>
    </source>
</evidence>
<keyword evidence="1" id="KW-0812">Transmembrane</keyword>
<accession>A0A1G1ZWG4</accession>
<dbReference type="EMBL" id="MHJO01000027">
    <property type="protein sequence ID" value="OGY68841.1"/>
    <property type="molecule type" value="Genomic_DNA"/>
</dbReference>
<sequence length="97" mass="10865">MAIVIDQEKKSSPWFALFIIAVILLLVGLVVYYLFFVDIPKRQEVILPASLQNAKRFAGVDINVSDIVGDTVFKALRQDIKLSLPNDTGRSNPFVPF</sequence>
<dbReference type="AlphaFoldDB" id="A0A1G1ZWG4"/>
<gene>
    <name evidence="2" type="ORF">A2586_02280</name>
</gene>
<organism evidence="2 3">
    <name type="scientific">Candidatus Harrisonbacteria bacterium RIFOXYD1_FULL_40_9</name>
    <dbReference type="NCBI Taxonomy" id="1798412"/>
    <lineage>
        <taxon>Bacteria</taxon>
        <taxon>Candidatus Harrisoniibacteriota</taxon>
    </lineage>
</organism>
<evidence type="ECO:0000313" key="2">
    <source>
        <dbReference type="EMBL" id="OGY68841.1"/>
    </source>
</evidence>
<keyword evidence="1" id="KW-1133">Transmembrane helix</keyword>
<comment type="caution">
    <text evidence="2">The sequence shown here is derived from an EMBL/GenBank/DDBJ whole genome shotgun (WGS) entry which is preliminary data.</text>
</comment>
<name>A0A1G1ZWG4_9BACT</name>
<keyword evidence="1" id="KW-0472">Membrane</keyword>
<feature type="transmembrane region" description="Helical" evidence="1">
    <location>
        <begin position="14"/>
        <end position="35"/>
    </location>
</feature>
<protein>
    <submittedName>
        <fullName evidence="2">Uncharacterized protein</fullName>
    </submittedName>
</protein>
<dbReference type="Proteomes" id="UP000176611">
    <property type="component" value="Unassembled WGS sequence"/>
</dbReference>
<proteinExistence type="predicted"/>
<evidence type="ECO:0000313" key="3">
    <source>
        <dbReference type="Proteomes" id="UP000176611"/>
    </source>
</evidence>
<reference evidence="2 3" key="1">
    <citation type="journal article" date="2016" name="Nat. Commun.">
        <title>Thousands of microbial genomes shed light on interconnected biogeochemical processes in an aquifer system.</title>
        <authorList>
            <person name="Anantharaman K."/>
            <person name="Brown C.T."/>
            <person name="Hug L.A."/>
            <person name="Sharon I."/>
            <person name="Castelle C.J."/>
            <person name="Probst A.J."/>
            <person name="Thomas B.C."/>
            <person name="Singh A."/>
            <person name="Wilkins M.J."/>
            <person name="Karaoz U."/>
            <person name="Brodie E.L."/>
            <person name="Williams K.H."/>
            <person name="Hubbard S.S."/>
            <person name="Banfield J.F."/>
        </authorList>
    </citation>
    <scope>NUCLEOTIDE SEQUENCE [LARGE SCALE GENOMIC DNA]</scope>
</reference>